<dbReference type="InterPro" id="IPR023214">
    <property type="entry name" value="HAD_sf"/>
</dbReference>
<dbReference type="AlphaFoldDB" id="A0A517XVK3"/>
<keyword evidence="2" id="KW-0378">Hydrolase</keyword>
<dbReference type="SFLD" id="SFLDS00003">
    <property type="entry name" value="Haloacid_Dehalogenase"/>
    <property type="match status" value="1"/>
</dbReference>
<dbReference type="InterPro" id="IPR036412">
    <property type="entry name" value="HAD-like_sf"/>
</dbReference>
<accession>A0A517XVK3</accession>
<dbReference type="SUPFAM" id="SSF56784">
    <property type="entry name" value="HAD-like"/>
    <property type="match status" value="1"/>
</dbReference>
<dbReference type="Pfam" id="PF00702">
    <property type="entry name" value="Hydrolase"/>
    <property type="match status" value="1"/>
</dbReference>
<dbReference type="KEGG" id="uli:ETAA1_35050"/>
<dbReference type="EMBL" id="CP036273">
    <property type="protein sequence ID" value="QDU21538.1"/>
    <property type="molecule type" value="Genomic_DNA"/>
</dbReference>
<dbReference type="NCBIfam" id="TIGR01549">
    <property type="entry name" value="HAD-SF-IA-v1"/>
    <property type="match status" value="1"/>
</dbReference>
<dbReference type="Proteomes" id="UP000319576">
    <property type="component" value="Chromosome"/>
</dbReference>
<dbReference type="InterPro" id="IPR006439">
    <property type="entry name" value="HAD-SF_hydro_IA"/>
</dbReference>
<evidence type="ECO:0000313" key="3">
    <source>
        <dbReference type="Proteomes" id="UP000319576"/>
    </source>
</evidence>
<dbReference type="OrthoDB" id="9809962at2"/>
<dbReference type="RefSeq" id="WP_145240569.1">
    <property type="nucleotide sequence ID" value="NZ_CP036273.1"/>
</dbReference>
<name>A0A517XVK3_9BACT</name>
<sequence>MIHPGARAVFFDAVGTLLFPAIPPADTYASAARRQGVTVDPAVISTRFVAAFRAEEAADRAAGWVTDETRERERWRRIVAASLPELPDAARGFAELFEHFARPEAWEVHPDAAAVFAELTRRVIVAGIGSNLDDRLTRVVAGHPELGPVAGRVIVSAAVGHRKPSGRFFAEVVRAAGCEPGEIVFVGDDVENDYAGAEAAGLVPVLLTSRDQEPIMRRVGRLRELTGEPGASAPEFSGRGERESGG</sequence>
<dbReference type="Gene3D" id="3.40.50.1000">
    <property type="entry name" value="HAD superfamily/HAD-like"/>
    <property type="match status" value="1"/>
</dbReference>
<evidence type="ECO:0000313" key="2">
    <source>
        <dbReference type="EMBL" id="QDU21538.1"/>
    </source>
</evidence>
<proteinExistence type="predicted"/>
<protein>
    <submittedName>
        <fullName evidence="2">Phosphoglycolate phosphatase</fullName>
        <ecNumber evidence="2">3.1.3.18</ecNumber>
    </submittedName>
</protein>
<evidence type="ECO:0000256" key="1">
    <source>
        <dbReference type="SAM" id="MobiDB-lite"/>
    </source>
</evidence>
<organism evidence="2 3">
    <name type="scientific">Urbifossiella limnaea</name>
    <dbReference type="NCBI Taxonomy" id="2528023"/>
    <lineage>
        <taxon>Bacteria</taxon>
        <taxon>Pseudomonadati</taxon>
        <taxon>Planctomycetota</taxon>
        <taxon>Planctomycetia</taxon>
        <taxon>Gemmatales</taxon>
        <taxon>Gemmataceae</taxon>
        <taxon>Urbifossiella</taxon>
    </lineage>
</organism>
<gene>
    <name evidence="2" type="primary">gph_1</name>
    <name evidence="2" type="ORF">ETAA1_35050</name>
</gene>
<dbReference type="SFLD" id="SFLDG01129">
    <property type="entry name" value="C1.5:_HAD__Beta-PGM__Phosphata"/>
    <property type="match status" value="1"/>
</dbReference>
<dbReference type="PANTHER" id="PTHR46649:SF4">
    <property type="entry name" value="HALOACID DEHALOGENASE-LIKE HYDROLASE (HAD) SUPERFAMILY PROTEIN"/>
    <property type="match status" value="1"/>
</dbReference>
<dbReference type="EC" id="3.1.3.18" evidence="2"/>
<feature type="region of interest" description="Disordered" evidence="1">
    <location>
        <begin position="222"/>
        <end position="246"/>
    </location>
</feature>
<reference evidence="2 3" key="1">
    <citation type="submission" date="2019-02" db="EMBL/GenBank/DDBJ databases">
        <title>Deep-cultivation of Planctomycetes and their phenomic and genomic characterization uncovers novel biology.</title>
        <authorList>
            <person name="Wiegand S."/>
            <person name="Jogler M."/>
            <person name="Boedeker C."/>
            <person name="Pinto D."/>
            <person name="Vollmers J."/>
            <person name="Rivas-Marin E."/>
            <person name="Kohn T."/>
            <person name="Peeters S.H."/>
            <person name="Heuer A."/>
            <person name="Rast P."/>
            <person name="Oberbeckmann S."/>
            <person name="Bunk B."/>
            <person name="Jeske O."/>
            <person name="Meyerdierks A."/>
            <person name="Storesund J.E."/>
            <person name="Kallscheuer N."/>
            <person name="Luecker S."/>
            <person name="Lage O.M."/>
            <person name="Pohl T."/>
            <person name="Merkel B.J."/>
            <person name="Hornburger P."/>
            <person name="Mueller R.-W."/>
            <person name="Bruemmer F."/>
            <person name="Labrenz M."/>
            <person name="Spormann A.M."/>
            <person name="Op den Camp H."/>
            <person name="Overmann J."/>
            <person name="Amann R."/>
            <person name="Jetten M.S.M."/>
            <person name="Mascher T."/>
            <person name="Medema M.H."/>
            <person name="Devos D.P."/>
            <person name="Kaster A.-K."/>
            <person name="Ovreas L."/>
            <person name="Rohde M."/>
            <person name="Galperin M.Y."/>
            <person name="Jogler C."/>
        </authorList>
    </citation>
    <scope>NUCLEOTIDE SEQUENCE [LARGE SCALE GENOMIC DNA]</scope>
    <source>
        <strain evidence="2 3">ETA_A1</strain>
    </source>
</reference>
<dbReference type="Gene3D" id="1.10.150.720">
    <property type="entry name" value="Haloacid dehalogenase-like hydrolase"/>
    <property type="match status" value="1"/>
</dbReference>
<dbReference type="InterPro" id="IPR044924">
    <property type="entry name" value="HAD-SF_hydro_IA_REG-2-like_cap"/>
</dbReference>
<dbReference type="GO" id="GO:0008967">
    <property type="term" value="F:phosphoglycolate phosphatase activity"/>
    <property type="evidence" value="ECO:0007669"/>
    <property type="project" value="UniProtKB-EC"/>
</dbReference>
<dbReference type="PANTHER" id="PTHR46649">
    <property type="match status" value="1"/>
</dbReference>
<keyword evidence="3" id="KW-1185">Reference proteome</keyword>